<dbReference type="Proteomes" id="UP000243688">
    <property type="component" value="Unassembled WGS sequence"/>
</dbReference>
<dbReference type="AlphaFoldDB" id="A0A2A6DXI7"/>
<evidence type="ECO:0000313" key="1">
    <source>
        <dbReference type="EMBL" id="PDO09217.1"/>
    </source>
</evidence>
<accession>A0A2A6DXI7</accession>
<reference evidence="1 2" key="1">
    <citation type="submission" date="2016-12" db="EMBL/GenBank/DDBJ databases">
        <title>Candidatus Reconcilibacillus cellulovorans genome.</title>
        <authorList>
            <person name="Kolinko S."/>
            <person name="Wu Y.-W."/>
            <person name="Tachea F."/>
            <person name="Denzel E."/>
            <person name="Hiras J."/>
            <person name="Baecker N."/>
            <person name="Chan L.J."/>
            <person name="Eichorst S.A."/>
            <person name="Frey D."/>
            <person name="Adams P.D."/>
            <person name="Pray T."/>
            <person name="Tanjore D."/>
            <person name="Petzold C.J."/>
            <person name="Gladden J.M."/>
            <person name="Simmons B.A."/>
            <person name="Singer S.W."/>
        </authorList>
    </citation>
    <scope>NUCLEOTIDE SEQUENCE [LARGE SCALE GENOMIC DNA]</scope>
    <source>
        <strain evidence="1">JTherm</strain>
    </source>
</reference>
<dbReference type="EMBL" id="MOXJ01000058">
    <property type="protein sequence ID" value="PDO09217.1"/>
    <property type="molecule type" value="Genomic_DNA"/>
</dbReference>
<sequence>MNFSDKEFIVLKKHSTSSLGDVRLLGLDDRHVFVFDPGPQPDISCFYQVKLLVNVLNGQTHPVPDRLGNDFFSRLQEAWLLDGGKFLTVKTGRIQWWEKKEFWQQDVTHYTDRIETLALCRTDDLIRCIQAGQDIPWTIIDQSDYSSALRMLGDHDQYLYYSKQDFQSGYTTIYKYSLYPSPHRADILYQFKEEFEQVFFHSNEGYGIRWTDEKRNELELVRLNGMCPLFRTQGRIIHTDGKFVLTAEPTNPKSEKPLLLLYDISKKSVIRQIHDRSVFYDRYGDQMILY</sequence>
<gene>
    <name evidence="1" type="ORF">BLM47_13785</name>
</gene>
<organism evidence="1 2">
    <name type="scientific">Candidatus Reconcilbacillus cellulovorans</name>
    <dbReference type="NCBI Taxonomy" id="1906605"/>
    <lineage>
        <taxon>Bacteria</taxon>
        <taxon>Bacillati</taxon>
        <taxon>Bacillota</taxon>
        <taxon>Bacilli</taxon>
        <taxon>Bacillales</taxon>
        <taxon>Paenibacillaceae</taxon>
        <taxon>Candidatus Reconcilbacillus</taxon>
    </lineage>
</organism>
<evidence type="ECO:0000313" key="2">
    <source>
        <dbReference type="Proteomes" id="UP000243688"/>
    </source>
</evidence>
<name>A0A2A6DXI7_9BACL</name>
<protein>
    <submittedName>
        <fullName evidence="1">Uncharacterized protein</fullName>
    </submittedName>
</protein>
<proteinExistence type="predicted"/>
<comment type="caution">
    <text evidence="1">The sequence shown here is derived from an EMBL/GenBank/DDBJ whole genome shotgun (WGS) entry which is preliminary data.</text>
</comment>